<proteinExistence type="predicted"/>
<feature type="domain" description="RING-type" evidence="3">
    <location>
        <begin position="3"/>
        <end position="50"/>
    </location>
</feature>
<dbReference type="InterPro" id="IPR029071">
    <property type="entry name" value="Ubiquitin-like_domsf"/>
</dbReference>
<dbReference type="PROSITE" id="PS50089">
    <property type="entry name" value="ZF_RING_2"/>
    <property type="match status" value="1"/>
</dbReference>
<comment type="caution">
    <text evidence="4">The sequence shown here is derived from an EMBL/GenBank/DDBJ whole genome shotgun (WGS) entry which is preliminary data.</text>
</comment>
<dbReference type="Gene3D" id="2.60.60.30">
    <property type="entry name" value="sav2460 like domains"/>
    <property type="match status" value="1"/>
</dbReference>
<dbReference type="InterPro" id="IPR001841">
    <property type="entry name" value="Znf_RING"/>
</dbReference>
<dbReference type="AlphaFoldDB" id="A0A8H3X388"/>
<dbReference type="SUPFAM" id="SSF54236">
    <property type="entry name" value="Ubiquitin-like"/>
    <property type="match status" value="1"/>
</dbReference>
<keyword evidence="1" id="KW-0863">Zinc-finger</keyword>
<dbReference type="Proteomes" id="UP000439903">
    <property type="component" value="Unassembled WGS sequence"/>
</dbReference>
<evidence type="ECO:0000313" key="5">
    <source>
        <dbReference type="Proteomes" id="UP000439903"/>
    </source>
</evidence>
<feature type="domain" description="Ubiquitin-like" evidence="2">
    <location>
        <begin position="94"/>
        <end position="162"/>
    </location>
</feature>
<dbReference type="SMART" id="SM00213">
    <property type="entry name" value="UBQ"/>
    <property type="match status" value="1"/>
</dbReference>
<dbReference type="OrthoDB" id="2318873at2759"/>
<evidence type="ECO:0000259" key="3">
    <source>
        <dbReference type="PROSITE" id="PS50089"/>
    </source>
</evidence>
<dbReference type="InterPro" id="IPR051324">
    <property type="entry name" value="Stress/Tellurium_Resist"/>
</dbReference>
<dbReference type="InterPro" id="IPR000626">
    <property type="entry name" value="Ubiquitin-like_dom"/>
</dbReference>
<dbReference type="EMBL" id="WTPW01002117">
    <property type="protein sequence ID" value="KAF0396426.1"/>
    <property type="molecule type" value="Genomic_DNA"/>
</dbReference>
<dbReference type="CDD" id="cd17039">
    <property type="entry name" value="Ubl_ubiquitin_like"/>
    <property type="match status" value="1"/>
</dbReference>
<reference evidence="4 5" key="1">
    <citation type="journal article" date="2019" name="Environ. Microbiol.">
        <title>At the nexus of three kingdoms: the genome of the mycorrhizal fungus Gigaspora margarita provides insights into plant, endobacterial and fungal interactions.</title>
        <authorList>
            <person name="Venice F."/>
            <person name="Ghignone S."/>
            <person name="Salvioli di Fossalunga A."/>
            <person name="Amselem J."/>
            <person name="Novero M."/>
            <person name="Xianan X."/>
            <person name="Sedzielewska Toro K."/>
            <person name="Morin E."/>
            <person name="Lipzen A."/>
            <person name="Grigoriev I.V."/>
            <person name="Henrissat B."/>
            <person name="Martin F.M."/>
            <person name="Bonfante P."/>
        </authorList>
    </citation>
    <scope>NUCLEOTIDE SEQUENCE [LARGE SCALE GENOMIC DNA]</scope>
    <source>
        <strain evidence="4 5">BEG34</strain>
    </source>
</reference>
<dbReference type="Pfam" id="PF02342">
    <property type="entry name" value="TerD"/>
    <property type="match status" value="1"/>
</dbReference>
<dbReference type="SUPFAM" id="SSF57850">
    <property type="entry name" value="RING/U-box"/>
    <property type="match status" value="1"/>
</dbReference>
<keyword evidence="1" id="KW-0479">Metal-binding</keyword>
<dbReference type="Gene3D" id="3.10.20.90">
    <property type="entry name" value="Phosphatidylinositol 3-kinase Catalytic Subunit, Chain A, domain 1"/>
    <property type="match status" value="1"/>
</dbReference>
<dbReference type="Pfam" id="PF00240">
    <property type="entry name" value="ubiquitin"/>
    <property type="match status" value="1"/>
</dbReference>
<evidence type="ECO:0000256" key="1">
    <source>
        <dbReference type="PROSITE-ProRule" id="PRU00175"/>
    </source>
</evidence>
<dbReference type="PANTHER" id="PTHR32097">
    <property type="entry name" value="CAMP-BINDING PROTEIN 1-RELATED"/>
    <property type="match status" value="1"/>
</dbReference>
<sequence length="343" mass="39486">MKCKKCQIDKLSEEFPFGTITLKCEHVSSWCLKCLVIYLKENQRQCPICKVELTNQEFNDYCLLWDNSNFKINLESFSQTHTKLSGPTTNSGIFYVVRLNGEKFELKLTEISTVKELRHKIMHYTKINVNKLMLVYKNMELKDDSTLTSYGICANSHIQLIVLLYSITKGQALKNLVFDLYWGYPKSGRDYLDGTCLIYKGNTLWKAYDYKAKIHPDVSYISHSGDLMNDSDATGHHKILAKLDNLPNDVTQLYLILSSWKSPKISHFRKPSFKLYDEAKPHKQLCKYNLHEAGNSQAVIMCLINRSHNGNWNVIEVGKLSNGNAKDYGPIMKNIKKIIDLGY</sequence>
<organism evidence="4 5">
    <name type="scientific">Gigaspora margarita</name>
    <dbReference type="NCBI Taxonomy" id="4874"/>
    <lineage>
        <taxon>Eukaryota</taxon>
        <taxon>Fungi</taxon>
        <taxon>Fungi incertae sedis</taxon>
        <taxon>Mucoromycota</taxon>
        <taxon>Glomeromycotina</taxon>
        <taxon>Glomeromycetes</taxon>
        <taxon>Diversisporales</taxon>
        <taxon>Gigasporaceae</taxon>
        <taxon>Gigaspora</taxon>
    </lineage>
</organism>
<protein>
    <submittedName>
        <fullName evidence="4">Tellurium resistance protein terz-like</fullName>
    </submittedName>
</protein>
<dbReference type="PANTHER" id="PTHR32097:SF17">
    <property type="entry name" value="CAMP-BINDING PROTEIN 1-RELATED"/>
    <property type="match status" value="1"/>
</dbReference>
<gene>
    <name evidence="4" type="ORF">F8M41_010074</name>
</gene>
<keyword evidence="1" id="KW-0862">Zinc</keyword>
<dbReference type="PROSITE" id="PS50053">
    <property type="entry name" value="UBIQUITIN_2"/>
    <property type="match status" value="1"/>
</dbReference>
<keyword evidence="5" id="KW-1185">Reference proteome</keyword>
<accession>A0A8H3X388</accession>
<dbReference type="InterPro" id="IPR003325">
    <property type="entry name" value="TerD"/>
</dbReference>
<name>A0A8H3X388_GIGMA</name>
<evidence type="ECO:0000313" key="4">
    <source>
        <dbReference type="EMBL" id="KAF0396426.1"/>
    </source>
</evidence>
<evidence type="ECO:0000259" key="2">
    <source>
        <dbReference type="PROSITE" id="PS50053"/>
    </source>
</evidence>
<dbReference type="GO" id="GO:0008270">
    <property type="term" value="F:zinc ion binding"/>
    <property type="evidence" value="ECO:0007669"/>
    <property type="project" value="UniProtKB-KW"/>
</dbReference>